<dbReference type="InterPro" id="IPR029058">
    <property type="entry name" value="AB_hydrolase_fold"/>
</dbReference>
<evidence type="ECO:0000313" key="2">
    <source>
        <dbReference type="EMBL" id="WFP16838.1"/>
    </source>
</evidence>
<dbReference type="RefSeq" id="WP_278157938.1">
    <property type="nucleotide sequence ID" value="NZ_CP121252.1"/>
</dbReference>
<dbReference type="InterPro" id="IPR000073">
    <property type="entry name" value="AB_hydrolase_1"/>
</dbReference>
<dbReference type="GO" id="GO:0016787">
    <property type="term" value="F:hydrolase activity"/>
    <property type="evidence" value="ECO:0007669"/>
    <property type="project" value="UniProtKB-KW"/>
</dbReference>
<name>A0ABY8H6R8_9MICC</name>
<dbReference type="Pfam" id="PF12697">
    <property type="entry name" value="Abhydrolase_6"/>
    <property type="match status" value="1"/>
</dbReference>
<dbReference type="Proteomes" id="UP001219037">
    <property type="component" value="Chromosome"/>
</dbReference>
<protein>
    <submittedName>
        <fullName evidence="2">Alpha/beta hydrolase</fullName>
    </submittedName>
</protein>
<keyword evidence="3" id="KW-1185">Reference proteome</keyword>
<gene>
    <name evidence="2" type="ORF">P8192_01535</name>
</gene>
<dbReference type="SUPFAM" id="SSF53474">
    <property type="entry name" value="alpha/beta-Hydrolases"/>
    <property type="match status" value="1"/>
</dbReference>
<keyword evidence="2" id="KW-0378">Hydrolase</keyword>
<proteinExistence type="predicted"/>
<dbReference type="Gene3D" id="3.40.50.1820">
    <property type="entry name" value="alpha/beta hydrolase"/>
    <property type="match status" value="1"/>
</dbReference>
<sequence>MAEQSVISARTWMISGTAGTIAEFDALAAAWPEAAHRWALPEVESVAEAARLLVIDIDDADGESAPELLIGHSAGGIVAAHAALTLAGRDALRTDSTATEVKLVLLDSNMPAEPDLVRAKQRRFHTASGPRTPSSQEFLDSMSASIGAAPDGVRQQIMERMRAAADTEARTHFWPDVLAQDTAALWDQLAAAGIPVLYLQATRPVDAAAATVRHPSAVVRSVSEAGHWVHVTHPQEVTRLITGWRG</sequence>
<feature type="domain" description="AB hydrolase-1" evidence="1">
    <location>
        <begin position="43"/>
        <end position="238"/>
    </location>
</feature>
<reference evidence="2 3" key="1">
    <citation type="submission" date="2023-04" db="EMBL/GenBank/DDBJ databases">
        <title>Funneling lignin-derived compounds into biodiesel using alkali-halophilic Citricoccus sp. P2.</title>
        <authorList>
            <person name="Luo C.-B."/>
        </authorList>
    </citation>
    <scope>NUCLEOTIDE SEQUENCE [LARGE SCALE GENOMIC DNA]</scope>
    <source>
        <strain evidence="2 3">P2</strain>
    </source>
</reference>
<organism evidence="2 3">
    <name type="scientific">Citricoccus muralis</name>
    <dbReference type="NCBI Taxonomy" id="169134"/>
    <lineage>
        <taxon>Bacteria</taxon>
        <taxon>Bacillati</taxon>
        <taxon>Actinomycetota</taxon>
        <taxon>Actinomycetes</taxon>
        <taxon>Micrococcales</taxon>
        <taxon>Micrococcaceae</taxon>
        <taxon>Citricoccus</taxon>
    </lineage>
</organism>
<evidence type="ECO:0000259" key="1">
    <source>
        <dbReference type="Pfam" id="PF12697"/>
    </source>
</evidence>
<accession>A0ABY8H6R8</accession>
<evidence type="ECO:0000313" key="3">
    <source>
        <dbReference type="Proteomes" id="UP001219037"/>
    </source>
</evidence>
<dbReference type="EMBL" id="CP121252">
    <property type="protein sequence ID" value="WFP16838.1"/>
    <property type="molecule type" value="Genomic_DNA"/>
</dbReference>